<dbReference type="EMBL" id="JAJSOW010000104">
    <property type="protein sequence ID" value="KAI9169011.1"/>
    <property type="molecule type" value="Genomic_DNA"/>
</dbReference>
<reference evidence="1" key="2">
    <citation type="submission" date="2023-02" db="EMBL/GenBank/DDBJ databases">
        <authorList>
            <person name="Swenson N.G."/>
            <person name="Wegrzyn J.L."/>
            <person name="Mcevoy S.L."/>
        </authorList>
    </citation>
    <scope>NUCLEOTIDE SEQUENCE</scope>
    <source>
        <strain evidence="1">91603</strain>
        <tissue evidence="1">Leaf</tissue>
    </source>
</reference>
<accession>A0AAD5IM03</accession>
<gene>
    <name evidence="1" type="ORF">LWI28_005474</name>
</gene>
<dbReference type="Proteomes" id="UP001064489">
    <property type="component" value="Chromosome 7"/>
</dbReference>
<sequence>MWRGHMADGEGDVWAAITSSFFDVLELGKVSCVAIFILSFSRDGLKENTEDLFATKDPSDSGEQEVNQLDREVDPEALLPGREGFEVGYNSEEYFRKEMEHTLFAINQVRGNKLNATRVGQIAEEFLIPDLVDVRMLVAGQMASNPHGSSVAFHPAFLEIGARLPLHWTGGDDWWFLASYDKQGGEPLIAGLPSSNKEWKKSWFVASGNWGKDFQLGGLKQSVRSVFNLPSCRGSVFPGKSLWILRGRTYRGRGRFRRPRGIYTFLSDQNLHRIDIIHELSEDGFRISENNLEKKRKLTEIGKKRMEGKGKGIEGATKRRRIVDPTPPIVIPLDQLATNKPTEPTISLGLGEVEKESPPTNYGDPSSVGYNLNQCPIIPDNGIEFLCSYAKNMLRSREATIFGKMSTADRIWQSTGSLWQALGNLLDTEKKYEMVKDVNSKPKAECRKKHERSMQYYLSTTKDQANR</sequence>
<evidence type="ECO:0000313" key="2">
    <source>
        <dbReference type="Proteomes" id="UP001064489"/>
    </source>
</evidence>
<dbReference type="AlphaFoldDB" id="A0AAD5IM03"/>
<organism evidence="1 2">
    <name type="scientific">Acer negundo</name>
    <name type="common">Box elder</name>
    <dbReference type="NCBI Taxonomy" id="4023"/>
    <lineage>
        <taxon>Eukaryota</taxon>
        <taxon>Viridiplantae</taxon>
        <taxon>Streptophyta</taxon>
        <taxon>Embryophyta</taxon>
        <taxon>Tracheophyta</taxon>
        <taxon>Spermatophyta</taxon>
        <taxon>Magnoliopsida</taxon>
        <taxon>eudicotyledons</taxon>
        <taxon>Gunneridae</taxon>
        <taxon>Pentapetalae</taxon>
        <taxon>rosids</taxon>
        <taxon>malvids</taxon>
        <taxon>Sapindales</taxon>
        <taxon>Sapindaceae</taxon>
        <taxon>Hippocastanoideae</taxon>
        <taxon>Acereae</taxon>
        <taxon>Acer</taxon>
    </lineage>
</organism>
<comment type="caution">
    <text evidence="1">The sequence shown here is derived from an EMBL/GenBank/DDBJ whole genome shotgun (WGS) entry which is preliminary data.</text>
</comment>
<reference evidence="1" key="1">
    <citation type="journal article" date="2022" name="Plant J.">
        <title>Strategies of tolerance reflected in two North American maple genomes.</title>
        <authorList>
            <person name="McEvoy S.L."/>
            <person name="Sezen U.U."/>
            <person name="Trouern-Trend A."/>
            <person name="McMahon S.M."/>
            <person name="Schaberg P.G."/>
            <person name="Yang J."/>
            <person name="Wegrzyn J.L."/>
            <person name="Swenson N.G."/>
        </authorList>
    </citation>
    <scope>NUCLEOTIDE SEQUENCE</scope>
    <source>
        <strain evidence="1">91603</strain>
    </source>
</reference>
<keyword evidence="2" id="KW-1185">Reference proteome</keyword>
<protein>
    <submittedName>
        <fullName evidence="1">Uncharacterized protein</fullName>
    </submittedName>
</protein>
<proteinExistence type="predicted"/>
<name>A0AAD5IM03_ACENE</name>
<evidence type="ECO:0000313" key="1">
    <source>
        <dbReference type="EMBL" id="KAI9169011.1"/>
    </source>
</evidence>